<dbReference type="PANTHER" id="PTHR34659">
    <property type="entry name" value="BNAA05G11610D PROTEIN"/>
    <property type="match status" value="1"/>
</dbReference>
<protein>
    <recommendedName>
        <fullName evidence="3">Fiber Fb32-like protein</fullName>
    </recommendedName>
</protein>
<dbReference type="InterPro" id="IPR053273">
    <property type="entry name" value="CST_Regulator"/>
</dbReference>
<gene>
    <name evidence="1" type="ORF">V6N11_009992</name>
</gene>
<name>A0ABR2PDT3_9ROSI</name>
<organism evidence="1 2">
    <name type="scientific">Hibiscus sabdariffa</name>
    <name type="common">roselle</name>
    <dbReference type="NCBI Taxonomy" id="183260"/>
    <lineage>
        <taxon>Eukaryota</taxon>
        <taxon>Viridiplantae</taxon>
        <taxon>Streptophyta</taxon>
        <taxon>Embryophyta</taxon>
        <taxon>Tracheophyta</taxon>
        <taxon>Spermatophyta</taxon>
        <taxon>Magnoliopsida</taxon>
        <taxon>eudicotyledons</taxon>
        <taxon>Gunneridae</taxon>
        <taxon>Pentapetalae</taxon>
        <taxon>rosids</taxon>
        <taxon>malvids</taxon>
        <taxon>Malvales</taxon>
        <taxon>Malvaceae</taxon>
        <taxon>Malvoideae</taxon>
        <taxon>Hibiscus</taxon>
    </lineage>
</organism>
<evidence type="ECO:0008006" key="3">
    <source>
        <dbReference type="Google" id="ProtNLM"/>
    </source>
</evidence>
<dbReference type="Proteomes" id="UP001396334">
    <property type="component" value="Unassembled WGS sequence"/>
</dbReference>
<dbReference type="PANTHER" id="PTHR34659:SF1">
    <property type="entry name" value="PROTEIN EGT2"/>
    <property type="match status" value="1"/>
</dbReference>
<keyword evidence="2" id="KW-1185">Reference proteome</keyword>
<dbReference type="EMBL" id="JBBPBN010000063">
    <property type="protein sequence ID" value="KAK8986433.1"/>
    <property type="molecule type" value="Genomic_DNA"/>
</dbReference>
<reference evidence="1 2" key="1">
    <citation type="journal article" date="2024" name="G3 (Bethesda)">
        <title>Genome assembly of Hibiscus sabdariffa L. provides insights into metabolisms of medicinal natural products.</title>
        <authorList>
            <person name="Kim T."/>
        </authorList>
    </citation>
    <scope>NUCLEOTIDE SEQUENCE [LARGE SCALE GENOMIC DNA]</scope>
    <source>
        <strain evidence="1">TK-2024</strain>
        <tissue evidence="1">Old leaves</tissue>
    </source>
</reference>
<accession>A0ABR2PDT3</accession>
<proteinExistence type="predicted"/>
<comment type="caution">
    <text evidence="1">The sequence shown here is derived from an EMBL/GenBank/DDBJ whole genome shotgun (WGS) entry which is preliminary data.</text>
</comment>
<sequence length="500" mass="54176">MDNIVNQDTVKYVENQAPSVGKSTKRFYSDVVFPLKHEGQGVALERSTKIDTSVESKAAIQEDYINTVCNLSHVEPVAVDSIEKQLDHASNELFPSVQLSIPTSVDAPDGAVSGIISQQPSAVMRTTSSVVSIEEIAIREKASGSDVPELISPREEESFGDSLTNNKFIDFTEKISSGAAGEASLTRQLECAFGELCRVDQPGNPNSVDSHLGKQYITSEEAAEVLNDTEPEVNLEEYSTMVQTNVSYATSAHGDQNTRKIKYEGAGVSGCVSDASGDVTSSKMDSSVICCEKDRAEVGVDVAELVSHNAHSSSMLTSLLSNEKELMVATSISSSNDLSMFSVGNDTYRTVNSSKSLTGTSGNKNLHFGGVSAQLQVSSSSNIGHVDDSIDDINISSMDTVDLYDEVKLEDSCVIPDSVTLHAVSHRINKNKSYRKRIQEALTSRKRLVKEYEQLAIWFGDADMGSGHDHFQTLQPSSSTTLEPKNTRTEPVCDSDWEIL</sequence>
<evidence type="ECO:0000313" key="2">
    <source>
        <dbReference type="Proteomes" id="UP001396334"/>
    </source>
</evidence>
<evidence type="ECO:0000313" key="1">
    <source>
        <dbReference type="EMBL" id="KAK8986433.1"/>
    </source>
</evidence>